<dbReference type="Gramene" id="TuG1812G0700003215.01.T02">
    <property type="protein sequence ID" value="TuG1812G0700003215.01.T02.cds403005"/>
    <property type="gene ID" value="TuG1812G0700003215.01"/>
</dbReference>
<accession>A0A8R7V6L3</accession>
<dbReference type="AlphaFoldDB" id="A0A8R7V6L3"/>
<evidence type="ECO:0000313" key="2">
    <source>
        <dbReference type="Proteomes" id="UP000015106"/>
    </source>
</evidence>
<evidence type="ECO:0000313" key="1">
    <source>
        <dbReference type="EnsemblPlants" id="TuG1812G0700003215.01.T02.cds403005"/>
    </source>
</evidence>
<dbReference type="EnsemblPlants" id="TuG1812G0700003215.01.T02">
    <property type="protein sequence ID" value="TuG1812G0700003215.01.T02.cds403005"/>
    <property type="gene ID" value="TuG1812G0700003215.01"/>
</dbReference>
<keyword evidence="2" id="KW-1185">Reference proteome</keyword>
<protein>
    <submittedName>
        <fullName evidence="1">Uncharacterized protein</fullName>
    </submittedName>
</protein>
<dbReference type="Proteomes" id="UP000015106">
    <property type="component" value="Chromosome 7"/>
</dbReference>
<name>A0A8R7V6L3_TRIUA</name>
<organism evidence="1 2">
    <name type="scientific">Triticum urartu</name>
    <name type="common">Red wild einkorn</name>
    <name type="synonym">Crithodium urartu</name>
    <dbReference type="NCBI Taxonomy" id="4572"/>
    <lineage>
        <taxon>Eukaryota</taxon>
        <taxon>Viridiplantae</taxon>
        <taxon>Streptophyta</taxon>
        <taxon>Embryophyta</taxon>
        <taxon>Tracheophyta</taxon>
        <taxon>Spermatophyta</taxon>
        <taxon>Magnoliopsida</taxon>
        <taxon>Liliopsida</taxon>
        <taxon>Poales</taxon>
        <taxon>Poaceae</taxon>
        <taxon>BOP clade</taxon>
        <taxon>Pooideae</taxon>
        <taxon>Triticodae</taxon>
        <taxon>Triticeae</taxon>
        <taxon>Triticinae</taxon>
        <taxon>Triticum</taxon>
    </lineage>
</organism>
<reference evidence="2" key="1">
    <citation type="journal article" date="2013" name="Nature">
        <title>Draft genome of the wheat A-genome progenitor Triticum urartu.</title>
        <authorList>
            <person name="Ling H.Q."/>
            <person name="Zhao S."/>
            <person name="Liu D."/>
            <person name="Wang J."/>
            <person name="Sun H."/>
            <person name="Zhang C."/>
            <person name="Fan H."/>
            <person name="Li D."/>
            <person name="Dong L."/>
            <person name="Tao Y."/>
            <person name="Gao C."/>
            <person name="Wu H."/>
            <person name="Li Y."/>
            <person name="Cui Y."/>
            <person name="Guo X."/>
            <person name="Zheng S."/>
            <person name="Wang B."/>
            <person name="Yu K."/>
            <person name="Liang Q."/>
            <person name="Yang W."/>
            <person name="Lou X."/>
            <person name="Chen J."/>
            <person name="Feng M."/>
            <person name="Jian J."/>
            <person name="Zhang X."/>
            <person name="Luo G."/>
            <person name="Jiang Y."/>
            <person name="Liu J."/>
            <person name="Wang Z."/>
            <person name="Sha Y."/>
            <person name="Zhang B."/>
            <person name="Wu H."/>
            <person name="Tang D."/>
            <person name="Shen Q."/>
            <person name="Xue P."/>
            <person name="Zou S."/>
            <person name="Wang X."/>
            <person name="Liu X."/>
            <person name="Wang F."/>
            <person name="Yang Y."/>
            <person name="An X."/>
            <person name="Dong Z."/>
            <person name="Zhang K."/>
            <person name="Zhang X."/>
            <person name="Luo M.C."/>
            <person name="Dvorak J."/>
            <person name="Tong Y."/>
            <person name="Wang J."/>
            <person name="Yang H."/>
            <person name="Li Z."/>
            <person name="Wang D."/>
            <person name="Zhang A."/>
            <person name="Wang J."/>
        </authorList>
    </citation>
    <scope>NUCLEOTIDE SEQUENCE</scope>
    <source>
        <strain evidence="2">cv. G1812</strain>
    </source>
</reference>
<dbReference type="EnsemblPlants" id="TuG1812G0700003215.01.T01">
    <property type="protein sequence ID" value="TuG1812G0700003215.01.T01.cds403005"/>
    <property type="gene ID" value="TuG1812G0700003215.01"/>
</dbReference>
<reference evidence="1" key="3">
    <citation type="submission" date="2022-06" db="UniProtKB">
        <authorList>
            <consortium name="EnsemblPlants"/>
        </authorList>
    </citation>
    <scope>IDENTIFICATION</scope>
</reference>
<proteinExistence type="predicted"/>
<reference evidence="1" key="2">
    <citation type="submission" date="2018-03" db="EMBL/GenBank/DDBJ databases">
        <title>The Triticum urartu genome reveals the dynamic nature of wheat genome evolution.</title>
        <authorList>
            <person name="Ling H."/>
            <person name="Ma B."/>
            <person name="Shi X."/>
            <person name="Liu H."/>
            <person name="Dong L."/>
            <person name="Sun H."/>
            <person name="Cao Y."/>
            <person name="Gao Q."/>
            <person name="Zheng S."/>
            <person name="Li Y."/>
            <person name="Yu Y."/>
            <person name="Du H."/>
            <person name="Qi M."/>
            <person name="Li Y."/>
            <person name="Yu H."/>
            <person name="Cui Y."/>
            <person name="Wang N."/>
            <person name="Chen C."/>
            <person name="Wu H."/>
            <person name="Zhao Y."/>
            <person name="Zhang J."/>
            <person name="Li Y."/>
            <person name="Zhou W."/>
            <person name="Zhang B."/>
            <person name="Hu W."/>
            <person name="Eijk M."/>
            <person name="Tang J."/>
            <person name="Witsenboer H."/>
            <person name="Zhao S."/>
            <person name="Li Z."/>
            <person name="Zhang A."/>
            <person name="Wang D."/>
            <person name="Liang C."/>
        </authorList>
    </citation>
    <scope>NUCLEOTIDE SEQUENCE [LARGE SCALE GENOMIC DNA]</scope>
    <source>
        <strain evidence="1">cv. G1812</strain>
    </source>
</reference>
<dbReference type="Gramene" id="TuG1812G0700003215.01.T01">
    <property type="protein sequence ID" value="TuG1812G0700003215.01.T01.cds403005"/>
    <property type="gene ID" value="TuG1812G0700003215.01"/>
</dbReference>
<sequence length="113" mass="13114">MAATAEHEQVRCGDFVGPLQPRRRRRWTPWARLQRRRRRRRTSCACYTATTEAEEKADAMALLRSWAFLRMVHQPCRRQSSLASRVLSFSTSAPPVVIWMGNWRPAVSLSNTN</sequence>